<protein>
    <submittedName>
        <fullName evidence="1">Uncharacterized protein</fullName>
    </submittedName>
</protein>
<gene>
    <name evidence="1" type="ORF">MTUNDRAET4_1777</name>
</gene>
<dbReference type="AlphaFoldDB" id="A0A4U8YYS6"/>
<dbReference type="KEGG" id="mtun:MTUNDRAET4_1777"/>
<accession>A0A4U8YYS6</accession>
<proteinExistence type="predicted"/>
<organism evidence="1 2">
    <name type="scientific">Methylocella tundrae</name>
    <dbReference type="NCBI Taxonomy" id="227605"/>
    <lineage>
        <taxon>Bacteria</taxon>
        <taxon>Pseudomonadati</taxon>
        <taxon>Pseudomonadota</taxon>
        <taxon>Alphaproteobacteria</taxon>
        <taxon>Hyphomicrobiales</taxon>
        <taxon>Beijerinckiaceae</taxon>
        <taxon>Methylocella</taxon>
    </lineage>
</organism>
<evidence type="ECO:0000313" key="2">
    <source>
        <dbReference type="Proteomes" id="UP000294360"/>
    </source>
</evidence>
<dbReference type="EMBL" id="LR536450">
    <property type="protein sequence ID" value="VFU08670.1"/>
    <property type="molecule type" value="Genomic_DNA"/>
</dbReference>
<evidence type="ECO:0000313" key="1">
    <source>
        <dbReference type="EMBL" id="VFU08670.1"/>
    </source>
</evidence>
<name>A0A4U8YYS6_METTU</name>
<sequence length="72" mass="8145">MIAAREQAVLLVFRVRLAMLRLEAGLRRIDDGAGRALRRVAATCVLPSRHAFCTNSWRAAARERKGLRRKSK</sequence>
<dbReference type="Proteomes" id="UP000294360">
    <property type="component" value="Chromosome"/>
</dbReference>
<reference evidence="1 2" key="1">
    <citation type="submission" date="2019-03" db="EMBL/GenBank/DDBJ databases">
        <authorList>
            <person name="Kox A.R. M."/>
        </authorList>
    </citation>
    <scope>NUCLEOTIDE SEQUENCE [LARGE SCALE GENOMIC DNA]</scope>
    <source>
        <strain evidence="1">MTUNDRAET4 annotated genome</strain>
    </source>
</reference>